<feature type="compositionally biased region" description="Low complexity" evidence="5">
    <location>
        <begin position="1"/>
        <end position="12"/>
    </location>
</feature>
<feature type="compositionally biased region" description="Polar residues" evidence="5">
    <location>
        <begin position="120"/>
        <end position="129"/>
    </location>
</feature>
<proteinExistence type="predicted"/>
<reference evidence="7 8" key="1">
    <citation type="submission" date="2024-04" db="EMBL/GenBank/DDBJ databases">
        <authorList>
            <person name="Fracassetti M."/>
        </authorList>
    </citation>
    <scope>NUCLEOTIDE SEQUENCE [LARGE SCALE GENOMIC DNA]</scope>
</reference>
<evidence type="ECO:0000256" key="3">
    <source>
        <dbReference type="ARBA" id="ARBA00023163"/>
    </source>
</evidence>
<evidence type="ECO:0000313" key="8">
    <source>
        <dbReference type="Proteomes" id="UP001497516"/>
    </source>
</evidence>
<dbReference type="InterPro" id="IPR001005">
    <property type="entry name" value="SANT/Myb"/>
</dbReference>
<keyword evidence="2" id="KW-0805">Transcription regulation</keyword>
<dbReference type="FunFam" id="1.10.10.60:FF:000154">
    <property type="entry name" value="Transcription factor SRM1"/>
    <property type="match status" value="1"/>
</dbReference>
<dbReference type="SMART" id="SM00717">
    <property type="entry name" value="SANT"/>
    <property type="match status" value="1"/>
</dbReference>
<dbReference type="GO" id="GO:0003700">
    <property type="term" value="F:DNA-binding transcription factor activity"/>
    <property type="evidence" value="ECO:0007669"/>
    <property type="project" value="InterPro"/>
</dbReference>
<feature type="region of interest" description="Disordered" evidence="5">
    <location>
        <begin position="71"/>
        <end position="129"/>
    </location>
</feature>
<dbReference type="InterPro" id="IPR009057">
    <property type="entry name" value="Homeodomain-like_sf"/>
</dbReference>
<evidence type="ECO:0000313" key="7">
    <source>
        <dbReference type="EMBL" id="CAL1384224.1"/>
    </source>
</evidence>
<dbReference type="InterPro" id="IPR044636">
    <property type="entry name" value="RADIALIS-like"/>
</dbReference>
<dbReference type="Proteomes" id="UP001497516">
    <property type="component" value="Chromosome 4"/>
</dbReference>
<dbReference type="PANTHER" id="PTHR43952">
    <property type="entry name" value="MYB FAMILY TRANSCRIPTION FACTOR-RELATED"/>
    <property type="match status" value="1"/>
</dbReference>
<evidence type="ECO:0000256" key="5">
    <source>
        <dbReference type="SAM" id="MobiDB-lite"/>
    </source>
</evidence>
<dbReference type="Gene3D" id="1.10.10.60">
    <property type="entry name" value="Homeodomain-like"/>
    <property type="match status" value="1"/>
</dbReference>
<keyword evidence="3" id="KW-0804">Transcription</keyword>
<name>A0AAV2EEP2_9ROSI</name>
<dbReference type="SUPFAM" id="SSF46689">
    <property type="entry name" value="Homeodomain-like"/>
    <property type="match status" value="1"/>
</dbReference>
<dbReference type="GO" id="GO:0005634">
    <property type="term" value="C:nucleus"/>
    <property type="evidence" value="ECO:0007669"/>
    <property type="project" value="UniProtKB-SubCell"/>
</dbReference>
<dbReference type="Pfam" id="PF00249">
    <property type="entry name" value="Myb_DNA-binding"/>
    <property type="match status" value="1"/>
</dbReference>
<dbReference type="PANTHER" id="PTHR43952:SF72">
    <property type="entry name" value="MYB-LIKE DOMAIN-CONTAINING PROTEIN"/>
    <property type="match status" value="1"/>
</dbReference>
<evidence type="ECO:0000256" key="1">
    <source>
        <dbReference type="ARBA" id="ARBA00004123"/>
    </source>
</evidence>
<keyword evidence="8" id="KW-1185">Reference proteome</keyword>
<accession>A0AAV2EEP2</accession>
<evidence type="ECO:0000256" key="2">
    <source>
        <dbReference type="ARBA" id="ARBA00023015"/>
    </source>
</evidence>
<dbReference type="AlphaFoldDB" id="A0AAV2EEP2"/>
<protein>
    <recommendedName>
        <fullName evidence="6">Myb-like domain-containing protein</fullName>
    </recommendedName>
</protein>
<dbReference type="EMBL" id="OZ034817">
    <property type="protein sequence ID" value="CAL1384224.1"/>
    <property type="molecule type" value="Genomic_DNA"/>
</dbReference>
<evidence type="ECO:0000256" key="4">
    <source>
        <dbReference type="ARBA" id="ARBA00023242"/>
    </source>
</evidence>
<feature type="region of interest" description="Disordered" evidence="5">
    <location>
        <begin position="1"/>
        <end position="20"/>
    </location>
</feature>
<organism evidence="7 8">
    <name type="scientific">Linum trigynum</name>
    <dbReference type="NCBI Taxonomy" id="586398"/>
    <lineage>
        <taxon>Eukaryota</taxon>
        <taxon>Viridiplantae</taxon>
        <taxon>Streptophyta</taxon>
        <taxon>Embryophyta</taxon>
        <taxon>Tracheophyta</taxon>
        <taxon>Spermatophyta</taxon>
        <taxon>Magnoliopsida</taxon>
        <taxon>eudicotyledons</taxon>
        <taxon>Gunneridae</taxon>
        <taxon>Pentapetalae</taxon>
        <taxon>rosids</taxon>
        <taxon>fabids</taxon>
        <taxon>Malpighiales</taxon>
        <taxon>Linaceae</taxon>
        <taxon>Linum</taxon>
    </lineage>
</organism>
<sequence>MASSNGSSANNNNGGGWTPWQNKLFENAIAIFDRDTPDRWHNVAKAVGGGKTVDDVMRHYDDLVEDVRRIESGRVPLPNYRKPPRHPGSPAGARSAVSESPVAKSHRFRYDAQRPVGSEDSVNWTPKMN</sequence>
<keyword evidence="4" id="KW-0539">Nucleus</keyword>
<feature type="domain" description="Myb-like" evidence="6">
    <location>
        <begin position="13"/>
        <end position="66"/>
    </location>
</feature>
<gene>
    <name evidence="7" type="ORF">LTRI10_LOCUS25446</name>
</gene>
<evidence type="ECO:0000259" key="6">
    <source>
        <dbReference type="SMART" id="SM00717"/>
    </source>
</evidence>
<comment type="subcellular location">
    <subcellularLocation>
        <location evidence="1">Nucleus</location>
    </subcellularLocation>
</comment>